<protein>
    <recommendedName>
        <fullName evidence="4">Lipoprotein</fullName>
    </recommendedName>
</protein>
<dbReference type="Pfam" id="PF19765">
    <property type="entry name" value="DUF6252"/>
    <property type="match status" value="1"/>
</dbReference>
<comment type="caution">
    <text evidence="2">The sequence shown here is derived from an EMBL/GenBank/DDBJ whole genome shotgun (WGS) entry which is preliminary data.</text>
</comment>
<name>A0ABP8HYI9_9BACT</name>
<organism evidence="2 3">
    <name type="scientific">Hymenobacter saemangeumensis</name>
    <dbReference type="NCBI Taxonomy" id="1084522"/>
    <lineage>
        <taxon>Bacteria</taxon>
        <taxon>Pseudomonadati</taxon>
        <taxon>Bacteroidota</taxon>
        <taxon>Cytophagia</taxon>
        <taxon>Cytophagales</taxon>
        <taxon>Hymenobacteraceae</taxon>
        <taxon>Hymenobacter</taxon>
    </lineage>
</organism>
<feature type="region of interest" description="Disordered" evidence="1">
    <location>
        <begin position="20"/>
        <end position="39"/>
    </location>
</feature>
<evidence type="ECO:0008006" key="4">
    <source>
        <dbReference type="Google" id="ProtNLM"/>
    </source>
</evidence>
<proteinExistence type="predicted"/>
<evidence type="ECO:0000256" key="1">
    <source>
        <dbReference type="SAM" id="MobiDB-lite"/>
    </source>
</evidence>
<sequence length="182" mass="18469">MKTSSLLLFAGLLGVAACSKDKSDAPQPAPGSANSAGNVLSATVGSSPFQASGTSDVDGTRVAVMSPDEGPARLVLRGRSGNNDITLSLVRFTGTGTYTVLPAGPNVASYSEGTSSATSYNSQFMPGTAAVGQVVVTSWDPATRRIQGSFSFSGRPRISSGSYGPVQQVTAGSFTVSNVFSF</sequence>
<keyword evidence="3" id="KW-1185">Reference proteome</keyword>
<dbReference type="Proteomes" id="UP001501153">
    <property type="component" value="Unassembled WGS sequence"/>
</dbReference>
<evidence type="ECO:0000313" key="3">
    <source>
        <dbReference type="Proteomes" id="UP001501153"/>
    </source>
</evidence>
<gene>
    <name evidence="2" type="ORF">GCM10023185_02540</name>
</gene>
<reference evidence="3" key="1">
    <citation type="journal article" date="2019" name="Int. J. Syst. Evol. Microbiol.">
        <title>The Global Catalogue of Microorganisms (GCM) 10K type strain sequencing project: providing services to taxonomists for standard genome sequencing and annotation.</title>
        <authorList>
            <consortium name="The Broad Institute Genomics Platform"/>
            <consortium name="The Broad Institute Genome Sequencing Center for Infectious Disease"/>
            <person name="Wu L."/>
            <person name="Ma J."/>
        </authorList>
    </citation>
    <scope>NUCLEOTIDE SEQUENCE [LARGE SCALE GENOMIC DNA]</scope>
    <source>
        <strain evidence="3">JCM 17923</strain>
    </source>
</reference>
<dbReference type="PROSITE" id="PS51257">
    <property type="entry name" value="PROKAR_LIPOPROTEIN"/>
    <property type="match status" value="1"/>
</dbReference>
<dbReference type="InterPro" id="IPR046219">
    <property type="entry name" value="DUF6252"/>
</dbReference>
<dbReference type="EMBL" id="BAABGZ010000006">
    <property type="protein sequence ID" value="GAA4347428.1"/>
    <property type="molecule type" value="Genomic_DNA"/>
</dbReference>
<evidence type="ECO:0000313" key="2">
    <source>
        <dbReference type="EMBL" id="GAA4347428.1"/>
    </source>
</evidence>
<accession>A0ABP8HYI9</accession>
<dbReference type="RefSeq" id="WP_345233073.1">
    <property type="nucleotide sequence ID" value="NZ_BAABGZ010000006.1"/>
</dbReference>